<dbReference type="Pfam" id="PF00050">
    <property type="entry name" value="Kazal_1"/>
    <property type="match status" value="1"/>
</dbReference>
<evidence type="ECO:0000256" key="2">
    <source>
        <dbReference type="SAM" id="SignalP"/>
    </source>
</evidence>
<feature type="region of interest" description="Disordered" evidence="1">
    <location>
        <begin position="217"/>
        <end position="329"/>
    </location>
</feature>
<dbReference type="Gene3D" id="3.30.60.30">
    <property type="match status" value="2"/>
</dbReference>
<dbReference type="CDD" id="cd00104">
    <property type="entry name" value="KAZAL_FS"/>
    <property type="match status" value="2"/>
</dbReference>
<feature type="domain" description="Kazal-like" evidence="3">
    <location>
        <begin position="29"/>
        <end position="80"/>
    </location>
</feature>
<keyword evidence="5" id="KW-1185">Reference proteome</keyword>
<feature type="compositionally biased region" description="Low complexity" evidence="1">
    <location>
        <begin position="277"/>
        <end position="286"/>
    </location>
</feature>
<feature type="signal peptide" evidence="2">
    <location>
        <begin position="1"/>
        <end position="32"/>
    </location>
</feature>
<dbReference type="SMART" id="SM00280">
    <property type="entry name" value="KAZAL"/>
    <property type="match status" value="2"/>
</dbReference>
<dbReference type="PANTHER" id="PTHR21131">
    <property type="entry name" value="SERINE-TYPE ENDOPEPTIDASE INHIBITOR"/>
    <property type="match status" value="1"/>
</dbReference>
<dbReference type="PANTHER" id="PTHR21131:SF0">
    <property type="entry name" value="GEO10195P1-RELATED"/>
    <property type="match status" value="1"/>
</dbReference>
<accession>A0A835WVB1</accession>
<evidence type="ECO:0000256" key="1">
    <source>
        <dbReference type="SAM" id="MobiDB-lite"/>
    </source>
</evidence>
<protein>
    <recommendedName>
        <fullName evidence="3">Kazal-like domain-containing protein</fullName>
    </recommendedName>
</protein>
<gene>
    <name evidence="4" type="ORF">HYH02_001413</name>
</gene>
<dbReference type="SUPFAM" id="SSF100895">
    <property type="entry name" value="Kazal-type serine protease inhibitors"/>
    <property type="match status" value="2"/>
</dbReference>
<dbReference type="OrthoDB" id="551922at2759"/>
<dbReference type="InterPro" id="IPR036058">
    <property type="entry name" value="Kazal_dom_sf"/>
</dbReference>
<evidence type="ECO:0000313" key="4">
    <source>
        <dbReference type="EMBL" id="KAG2454390.1"/>
    </source>
</evidence>
<feature type="compositionally biased region" description="Gly residues" evidence="1">
    <location>
        <begin position="217"/>
        <end position="235"/>
    </location>
</feature>
<feature type="domain" description="Kazal-like" evidence="3">
    <location>
        <begin position="81"/>
        <end position="125"/>
    </location>
</feature>
<organism evidence="4 5">
    <name type="scientific">Chlamydomonas schloesseri</name>
    <dbReference type="NCBI Taxonomy" id="2026947"/>
    <lineage>
        <taxon>Eukaryota</taxon>
        <taxon>Viridiplantae</taxon>
        <taxon>Chlorophyta</taxon>
        <taxon>core chlorophytes</taxon>
        <taxon>Chlorophyceae</taxon>
        <taxon>CS clade</taxon>
        <taxon>Chlamydomonadales</taxon>
        <taxon>Chlamydomonadaceae</taxon>
        <taxon>Chlamydomonas</taxon>
    </lineage>
</organism>
<dbReference type="PROSITE" id="PS51465">
    <property type="entry name" value="KAZAL_2"/>
    <property type="match status" value="2"/>
</dbReference>
<sequence>MCGVGQQRRVRAPAVVLALVAFIALYAGNVAATEDPKPDDGCVCPAMWAPVCGADGKTYGNACEAACAGKAVSYQGPCADPSGCAAVLCTQEDAPVCGNNNVTYPNKCMAGCTGVYIQYNGKCGDPVKPISDDVFPTCPPAGPAVQCLVDPCIIVRSAGSASSAVSASRAVCPSAPGAVCHSNYCAAAVYRGTPLGPCAAVWLDSVSGDIVECKGGAADGGSDGGSNGVIGGEGLIVGEDEGGAISGSSGNSGSDAGGVVPQPLLPGTAGGSKTSSNDGGNNAAKGGKTDAKKPSTKKPSTKSSMPPPGGRRNGPSPSTAGGPKVNAKP</sequence>
<dbReference type="InterPro" id="IPR002350">
    <property type="entry name" value="Kazal_dom"/>
</dbReference>
<feature type="chain" id="PRO_5032394294" description="Kazal-like domain-containing protein" evidence="2">
    <location>
        <begin position="33"/>
        <end position="329"/>
    </location>
</feature>
<dbReference type="PROSITE" id="PS00282">
    <property type="entry name" value="KAZAL_1"/>
    <property type="match status" value="1"/>
</dbReference>
<proteinExistence type="predicted"/>
<feature type="compositionally biased region" description="Low complexity" evidence="1">
    <location>
        <begin position="246"/>
        <end position="258"/>
    </location>
</feature>
<dbReference type="Pfam" id="PF07648">
    <property type="entry name" value="Kazal_2"/>
    <property type="match status" value="1"/>
</dbReference>
<name>A0A835WVB1_9CHLO</name>
<evidence type="ECO:0000259" key="3">
    <source>
        <dbReference type="PROSITE" id="PS51465"/>
    </source>
</evidence>
<keyword evidence="2" id="KW-0732">Signal</keyword>
<comment type="caution">
    <text evidence="4">The sequence shown here is derived from an EMBL/GenBank/DDBJ whole genome shotgun (WGS) entry which is preliminary data.</text>
</comment>
<dbReference type="InterPro" id="IPR053265">
    <property type="entry name" value="Serpin"/>
</dbReference>
<evidence type="ECO:0000313" key="5">
    <source>
        <dbReference type="Proteomes" id="UP000613740"/>
    </source>
</evidence>
<dbReference type="Proteomes" id="UP000613740">
    <property type="component" value="Unassembled WGS sequence"/>
</dbReference>
<dbReference type="AlphaFoldDB" id="A0A835WVB1"/>
<dbReference type="EMBL" id="JAEHOD010000002">
    <property type="protein sequence ID" value="KAG2454390.1"/>
    <property type="molecule type" value="Genomic_DNA"/>
</dbReference>
<reference evidence="4" key="1">
    <citation type="journal article" date="2020" name="bioRxiv">
        <title>Comparative genomics of Chlamydomonas.</title>
        <authorList>
            <person name="Craig R.J."/>
            <person name="Hasan A.R."/>
            <person name="Ness R.W."/>
            <person name="Keightley P.D."/>
        </authorList>
    </citation>
    <scope>NUCLEOTIDE SEQUENCE</scope>
    <source>
        <strain evidence="4">CCAP 11/173</strain>
    </source>
</reference>